<protein>
    <submittedName>
        <fullName evidence="1">Resolvase domain protein</fullName>
    </submittedName>
</protein>
<gene>
    <name evidence="1" type="ORF">LEA_05729</name>
</gene>
<evidence type="ECO:0000313" key="1">
    <source>
        <dbReference type="EMBL" id="EKC74431.1"/>
    </source>
</evidence>
<sequence>EDEIIKGINNYFRKIAEKQIRIAFEQAEKELDDLHQRTREGIETARLAGKQIGQLPGRKLNVKKAATAKEIIKLHSREYGGSLRDSEVQKLADISRNTLYKYKKELREELLHQDPEFREKK</sequence>
<proteinExistence type="predicted"/>
<reference evidence="1" key="1">
    <citation type="journal article" date="2013" name="Environ. Microbiol.">
        <title>Microbiota from the distal guts of lean and obese adolescents exhibit partial functional redundancy besides clear differences in community structure.</title>
        <authorList>
            <person name="Ferrer M."/>
            <person name="Ruiz A."/>
            <person name="Lanza F."/>
            <person name="Haange S.B."/>
            <person name="Oberbach A."/>
            <person name="Till H."/>
            <person name="Bargiela R."/>
            <person name="Campoy C."/>
            <person name="Segura M.T."/>
            <person name="Richter M."/>
            <person name="von Bergen M."/>
            <person name="Seifert J."/>
            <person name="Suarez A."/>
        </authorList>
    </citation>
    <scope>NUCLEOTIDE SEQUENCE</scope>
</reference>
<name>K1USD1_9ZZZZ</name>
<organism evidence="1">
    <name type="scientific">human gut metagenome</name>
    <dbReference type="NCBI Taxonomy" id="408170"/>
    <lineage>
        <taxon>unclassified sequences</taxon>
        <taxon>metagenomes</taxon>
        <taxon>organismal metagenomes</taxon>
    </lineage>
</organism>
<dbReference type="EMBL" id="AJWY01003734">
    <property type="protein sequence ID" value="EKC74431.1"/>
    <property type="molecule type" value="Genomic_DNA"/>
</dbReference>
<dbReference type="AlphaFoldDB" id="K1USD1"/>
<accession>K1USD1</accession>
<feature type="non-terminal residue" evidence="1">
    <location>
        <position position="1"/>
    </location>
</feature>
<comment type="caution">
    <text evidence="1">The sequence shown here is derived from an EMBL/GenBank/DDBJ whole genome shotgun (WGS) entry which is preliminary data.</text>
</comment>